<dbReference type="RefSeq" id="WP_187223474.1">
    <property type="nucleotide sequence ID" value="NZ_JABVED010000016.1"/>
</dbReference>
<evidence type="ECO:0000313" key="2">
    <source>
        <dbReference type="Proteomes" id="UP000734823"/>
    </source>
</evidence>
<organism evidence="1 2">
    <name type="scientific">Actinokineospora xionganensis</name>
    <dbReference type="NCBI Taxonomy" id="2684470"/>
    <lineage>
        <taxon>Bacteria</taxon>
        <taxon>Bacillati</taxon>
        <taxon>Actinomycetota</taxon>
        <taxon>Actinomycetes</taxon>
        <taxon>Pseudonocardiales</taxon>
        <taxon>Pseudonocardiaceae</taxon>
        <taxon>Actinokineospora</taxon>
    </lineage>
</organism>
<gene>
    <name evidence="1" type="ORF">GPZ80_24730</name>
</gene>
<sequence>MDDDDVSVCGSRAAGRRGQAALAKLPTTDDFTNRKLTLHDRKLILFLLVTLVDRYDRLTDTYDRLVLAYGGREGHWAFGKEVADLQKGCASFLGRGARRAPRWPEIVDLFAAGVSDRNRARILAFAAGLHCRAAGVERPAGYAGPIAYPIWVDSPRVYATQIRAELIELTTNGSDVLDLPIPRGASDPADLAAEVVALKAELLDRDRRLRTAMESLRHKAAELSNLGHRVRALTGELNILRCSETVLRNEVHVLRRQTARLLTDVPTVRIRPVALPAPPG</sequence>
<protein>
    <submittedName>
        <fullName evidence="1">Uncharacterized protein</fullName>
    </submittedName>
</protein>
<accession>A0ABR7LCZ5</accession>
<evidence type="ECO:0000313" key="1">
    <source>
        <dbReference type="EMBL" id="MBC6450368.1"/>
    </source>
</evidence>
<name>A0ABR7LCZ5_9PSEU</name>
<proteinExistence type="predicted"/>
<comment type="caution">
    <text evidence="1">The sequence shown here is derived from an EMBL/GenBank/DDBJ whole genome shotgun (WGS) entry which is preliminary data.</text>
</comment>
<dbReference type="EMBL" id="JABVED010000016">
    <property type="protein sequence ID" value="MBC6450368.1"/>
    <property type="molecule type" value="Genomic_DNA"/>
</dbReference>
<reference evidence="1 2" key="1">
    <citation type="submission" date="2020-06" db="EMBL/GenBank/DDBJ databases">
        <title>Actinokineospora xiongansis sp. nov., isolated from soil of Baiyangdian.</title>
        <authorList>
            <person name="Zhang X."/>
        </authorList>
    </citation>
    <scope>NUCLEOTIDE SEQUENCE [LARGE SCALE GENOMIC DNA]</scope>
    <source>
        <strain evidence="1 2">HBU206404</strain>
    </source>
</reference>
<keyword evidence="2" id="KW-1185">Reference proteome</keyword>
<dbReference type="Proteomes" id="UP000734823">
    <property type="component" value="Unassembled WGS sequence"/>
</dbReference>